<keyword evidence="2" id="KW-1185">Reference proteome</keyword>
<reference evidence="1" key="2">
    <citation type="submission" date="2022-06" db="UniProtKB">
        <authorList>
            <consortium name="EnsemblMetazoa"/>
        </authorList>
    </citation>
    <scope>IDENTIFICATION</scope>
    <source>
        <strain evidence="1">PS312</strain>
    </source>
</reference>
<gene>
    <name evidence="1" type="primary">WBGene00277090</name>
</gene>
<evidence type="ECO:0000313" key="1">
    <source>
        <dbReference type="EnsemblMetazoa" id="PPA38721.1"/>
    </source>
</evidence>
<proteinExistence type="predicted"/>
<dbReference type="AlphaFoldDB" id="A0A2A6CBU6"/>
<accession>A0A2A6CBU6</accession>
<dbReference type="EnsemblMetazoa" id="PPA38721.1">
    <property type="protein sequence ID" value="PPA38721.1"/>
    <property type="gene ID" value="WBGene00277090"/>
</dbReference>
<sequence>MNGLIIVGLLSFLLAVSSSAPLDFEKQFLYSFQDPSEFELIAPAQIVGSSTFIGADRPRSSICMLEGDVSHSSHHTTQRSSHI</sequence>
<evidence type="ECO:0000313" key="2">
    <source>
        <dbReference type="Proteomes" id="UP000005239"/>
    </source>
</evidence>
<reference evidence="2" key="1">
    <citation type="journal article" date="2008" name="Nat. Genet.">
        <title>The Pristionchus pacificus genome provides a unique perspective on nematode lifestyle and parasitism.</title>
        <authorList>
            <person name="Dieterich C."/>
            <person name="Clifton S.W."/>
            <person name="Schuster L.N."/>
            <person name="Chinwalla A."/>
            <person name="Delehaunty K."/>
            <person name="Dinkelacker I."/>
            <person name="Fulton L."/>
            <person name="Fulton R."/>
            <person name="Godfrey J."/>
            <person name="Minx P."/>
            <person name="Mitreva M."/>
            <person name="Roeseler W."/>
            <person name="Tian H."/>
            <person name="Witte H."/>
            <person name="Yang S.P."/>
            <person name="Wilson R.K."/>
            <person name="Sommer R.J."/>
        </authorList>
    </citation>
    <scope>NUCLEOTIDE SEQUENCE [LARGE SCALE GENOMIC DNA]</scope>
    <source>
        <strain evidence="2">PS312</strain>
    </source>
</reference>
<protein>
    <submittedName>
        <fullName evidence="1">Uncharacterized protein</fullName>
    </submittedName>
</protein>
<accession>A0A8R1YTA4</accession>
<name>A0A2A6CBU6_PRIPA</name>
<dbReference type="Proteomes" id="UP000005239">
    <property type="component" value="Unassembled WGS sequence"/>
</dbReference>
<organism evidence="1 2">
    <name type="scientific">Pristionchus pacificus</name>
    <name type="common">Parasitic nematode worm</name>
    <dbReference type="NCBI Taxonomy" id="54126"/>
    <lineage>
        <taxon>Eukaryota</taxon>
        <taxon>Metazoa</taxon>
        <taxon>Ecdysozoa</taxon>
        <taxon>Nematoda</taxon>
        <taxon>Chromadorea</taxon>
        <taxon>Rhabditida</taxon>
        <taxon>Rhabditina</taxon>
        <taxon>Diplogasteromorpha</taxon>
        <taxon>Diplogasteroidea</taxon>
        <taxon>Neodiplogasteridae</taxon>
        <taxon>Pristionchus</taxon>
    </lineage>
</organism>